<dbReference type="Pfam" id="PF01906">
    <property type="entry name" value="YbjQ_1"/>
    <property type="match status" value="1"/>
</dbReference>
<dbReference type="InterPro" id="IPR035439">
    <property type="entry name" value="UPF0145_dom_sf"/>
</dbReference>
<evidence type="ECO:0000313" key="2">
    <source>
        <dbReference type="EMBL" id="MBS1011734.1"/>
    </source>
</evidence>
<dbReference type="InterPro" id="IPR002765">
    <property type="entry name" value="UPF0145_YbjQ-like"/>
</dbReference>
<evidence type="ECO:0000313" key="3">
    <source>
        <dbReference type="EMBL" id="TOZ02145.1"/>
    </source>
</evidence>
<dbReference type="AlphaFoldDB" id="A0A0C1PST0"/>
<evidence type="ECO:0000313" key="5">
    <source>
        <dbReference type="Proteomes" id="UP000785759"/>
    </source>
</evidence>
<organism evidence="3 5">
    <name type="scientific">Levilactobacillus brevis</name>
    <name type="common">Lactobacillus brevis</name>
    <dbReference type="NCBI Taxonomy" id="1580"/>
    <lineage>
        <taxon>Bacteria</taxon>
        <taxon>Bacillati</taxon>
        <taxon>Bacillota</taxon>
        <taxon>Bacilli</taxon>
        <taxon>Lactobacillales</taxon>
        <taxon>Lactobacillaceae</taxon>
        <taxon>Levilactobacillus</taxon>
    </lineage>
</organism>
<evidence type="ECO:0000313" key="4">
    <source>
        <dbReference type="EMBL" id="WAD02347.1"/>
    </source>
</evidence>
<dbReference type="EMBL" id="JAERKF010000024">
    <property type="protein sequence ID" value="MBS1011734.1"/>
    <property type="molecule type" value="Genomic_DNA"/>
</dbReference>
<accession>A0A0C1PST0</accession>
<proteinExistence type="inferred from homology"/>
<dbReference type="SUPFAM" id="SSF117782">
    <property type="entry name" value="YbjQ-like"/>
    <property type="match status" value="1"/>
</dbReference>
<comment type="similarity">
    <text evidence="1">Belongs to the UPF0145 family.</text>
</comment>
<dbReference type="Proteomes" id="UP000676478">
    <property type="component" value="Unassembled WGS sequence"/>
</dbReference>
<dbReference type="EMBL" id="QFDK01000015">
    <property type="protein sequence ID" value="TOZ02145.1"/>
    <property type="molecule type" value="Genomic_DNA"/>
</dbReference>
<dbReference type="Gene3D" id="3.30.110.70">
    <property type="entry name" value="Hypothetical protein apc22750. Chain B"/>
    <property type="match status" value="1"/>
</dbReference>
<dbReference type="RefSeq" id="WP_011668232.1">
    <property type="nucleotide sequence ID" value="NZ_BBOW01000079.1"/>
</dbReference>
<protein>
    <submittedName>
        <fullName evidence="2">Heavy metal-binding domain-containing protein</fullName>
    </submittedName>
</protein>
<evidence type="ECO:0000256" key="1">
    <source>
        <dbReference type="ARBA" id="ARBA00010751"/>
    </source>
</evidence>
<dbReference type="OMA" id="FLVVHGY"/>
<sequence length="97" mass="10907">MFMTTGGLNRTHAIQGILTATASTMLRSEKPDEFSLFDGLFEEVKQQLMKQAQENQADGLIEVRFNTEVVRMNVAPKFLVVHGYGTAVRFPDVKKTE</sequence>
<dbReference type="Proteomes" id="UP001164768">
    <property type="component" value="Chromosome"/>
</dbReference>
<dbReference type="Proteomes" id="UP000785759">
    <property type="component" value="Unassembled WGS sequence"/>
</dbReference>
<dbReference type="OrthoDB" id="2247685at2"/>
<reference evidence="2" key="2">
    <citation type="submission" date="2020-12" db="EMBL/GenBank/DDBJ databases">
        <authorList>
            <person name="Mcmullen J.G."/>
        </authorList>
    </citation>
    <scope>NUCLEOTIDE SEQUENCE</scope>
    <source>
        <strain evidence="2">Dm-2019-70</strain>
    </source>
</reference>
<gene>
    <name evidence="3" type="ORF">DIS17_11510</name>
    <name evidence="2" type="ORF">JK167_13050</name>
    <name evidence="4" type="ORF">ORR04_03875</name>
</gene>
<reference evidence="2" key="3">
    <citation type="submission" date="2022-09" db="EMBL/GenBank/DDBJ databases">
        <title>Genome-inferred correspondence between phylogeny and metabolic traits in the wild Drosophila gut microbiome.</title>
        <authorList>
            <person name="Bueno E."/>
            <person name="Blow F."/>
            <person name="Douglas A.E."/>
        </authorList>
    </citation>
    <scope>NUCLEOTIDE SEQUENCE</scope>
    <source>
        <strain evidence="2">Dm-2019-70</strain>
    </source>
</reference>
<reference evidence="4" key="4">
    <citation type="submission" date="2022-11" db="EMBL/GenBank/DDBJ databases">
        <title>Whole genome sequence of Levilactobacillus brevis SMB091.</title>
        <authorList>
            <person name="Kim J.-M."/>
            <person name="Kim O.-C."/>
            <person name="Choi Y.H."/>
            <person name="Han N.S."/>
            <person name="Hurh B."/>
        </authorList>
    </citation>
    <scope>NUCLEOTIDE SEQUENCE</scope>
    <source>
        <strain evidence="4">SMB091</strain>
    </source>
</reference>
<dbReference type="GeneID" id="56993284"/>
<dbReference type="EMBL" id="CP113117">
    <property type="protein sequence ID" value="WAD02347.1"/>
    <property type="molecule type" value="Genomic_DNA"/>
</dbReference>
<name>A0A0C1PST0_LEVBR</name>
<reference evidence="3" key="1">
    <citation type="submission" date="2018-05" db="EMBL/GenBank/DDBJ databases">
        <title>Genome Comparison of Lactic Acid Bacteria Isolated from non-Wheat Sourdough.</title>
        <authorList>
            <person name="Rice T."/>
            <person name="Axel C."/>
            <person name="Lynch K.M."/>
            <person name="Benz C."/>
            <person name="Arendt E.K."/>
            <person name="Coffey A."/>
        </authorList>
    </citation>
    <scope>NUCLEOTIDE SEQUENCE</scope>
    <source>
        <strain evidence="3">TR055</strain>
    </source>
</reference>